<accession>A0AAW0H1K6</accession>
<dbReference type="PANTHER" id="PTHR48025">
    <property type="entry name" value="OS02G0815200 PROTEIN"/>
    <property type="match status" value="1"/>
</dbReference>
<feature type="compositionally biased region" description="Basic and acidic residues" evidence="3">
    <location>
        <begin position="260"/>
        <end position="277"/>
    </location>
</feature>
<dbReference type="InterPro" id="IPR035979">
    <property type="entry name" value="RBD_domain_sf"/>
</dbReference>
<dbReference type="GO" id="GO:0003729">
    <property type="term" value="F:mRNA binding"/>
    <property type="evidence" value="ECO:0007669"/>
    <property type="project" value="TreeGrafter"/>
</dbReference>
<keyword evidence="1 2" id="KW-0694">RNA-binding</keyword>
<dbReference type="Proteomes" id="UP001488838">
    <property type="component" value="Unassembled WGS sequence"/>
</dbReference>
<dbReference type="SMART" id="SM00360">
    <property type="entry name" value="RRM"/>
    <property type="match status" value="2"/>
</dbReference>
<dbReference type="InterPro" id="IPR012677">
    <property type="entry name" value="Nucleotide-bd_a/b_plait_sf"/>
</dbReference>
<name>A0AAW0H1K6_MYOGA</name>
<evidence type="ECO:0000256" key="2">
    <source>
        <dbReference type="PROSITE-ProRule" id="PRU00176"/>
    </source>
</evidence>
<dbReference type="SUPFAM" id="SSF54928">
    <property type="entry name" value="RNA-binding domain, RBD"/>
    <property type="match status" value="2"/>
</dbReference>
<keyword evidence="6" id="KW-1185">Reference proteome</keyword>
<dbReference type="InterPro" id="IPR050502">
    <property type="entry name" value="Euk_RNA-bind_prot"/>
</dbReference>
<evidence type="ECO:0000256" key="1">
    <source>
        <dbReference type="ARBA" id="ARBA00022884"/>
    </source>
</evidence>
<proteinExistence type="predicted"/>
<evidence type="ECO:0000259" key="4">
    <source>
        <dbReference type="PROSITE" id="PS50102"/>
    </source>
</evidence>
<dbReference type="PROSITE" id="PS50102">
    <property type="entry name" value="RRM"/>
    <property type="match status" value="1"/>
</dbReference>
<comment type="caution">
    <text evidence="5">The sequence shown here is derived from an EMBL/GenBank/DDBJ whole genome shotgun (WGS) entry which is preliminary data.</text>
</comment>
<evidence type="ECO:0000313" key="6">
    <source>
        <dbReference type="Proteomes" id="UP001488838"/>
    </source>
</evidence>
<evidence type="ECO:0000256" key="3">
    <source>
        <dbReference type="SAM" id="MobiDB-lite"/>
    </source>
</evidence>
<dbReference type="InterPro" id="IPR000504">
    <property type="entry name" value="RRM_dom"/>
</dbReference>
<protein>
    <recommendedName>
        <fullName evidence="4">RRM domain-containing protein</fullName>
    </recommendedName>
</protein>
<organism evidence="5 6">
    <name type="scientific">Myodes glareolus</name>
    <name type="common">Bank vole</name>
    <name type="synonym">Clethrionomys glareolus</name>
    <dbReference type="NCBI Taxonomy" id="447135"/>
    <lineage>
        <taxon>Eukaryota</taxon>
        <taxon>Metazoa</taxon>
        <taxon>Chordata</taxon>
        <taxon>Craniata</taxon>
        <taxon>Vertebrata</taxon>
        <taxon>Euteleostomi</taxon>
        <taxon>Mammalia</taxon>
        <taxon>Eutheria</taxon>
        <taxon>Euarchontoglires</taxon>
        <taxon>Glires</taxon>
        <taxon>Rodentia</taxon>
        <taxon>Myomorpha</taxon>
        <taxon>Muroidea</taxon>
        <taxon>Cricetidae</taxon>
        <taxon>Arvicolinae</taxon>
        <taxon>Myodes</taxon>
    </lineage>
</organism>
<gene>
    <name evidence="5" type="ORF">U0070_010170</name>
</gene>
<dbReference type="GO" id="GO:0005634">
    <property type="term" value="C:nucleus"/>
    <property type="evidence" value="ECO:0007669"/>
    <property type="project" value="TreeGrafter"/>
</dbReference>
<dbReference type="Pfam" id="PF00076">
    <property type="entry name" value="RRM_1"/>
    <property type="match status" value="2"/>
</dbReference>
<sequence>MPNLKFLTHWPLLNPEAHYLVDKYKGTAFVTLLNGEQAEAAIKAFHQSCLQERELSVQLQPTNALLCVAKLPPSLTQAQFEESVRRFGSLERCFLVYSELTGHSKGYGFAEYMKKDSAARAKSDLLGKPLGPRTVYVHRKDAGQPPPVLLHSRCLCVDHLPPGFNDVDALHQVLSAFYTPTFCQLACGQDGQLKGFAVLEYETADTAEAAQQRADGLALGGSHLQATSDFPMLEKGAREKPRSVKCLLCKHEDWSSDSFHHGKVGDSGDGRIPEAPRRQPSQAVSSRFSESSCLKITGPSALASERRLVPCCREGRVAQSRKEFLQWAVRDEKMRILLKVIFGYRVACLGSMRP</sequence>
<feature type="domain" description="RRM" evidence="4">
    <location>
        <begin position="64"/>
        <end position="142"/>
    </location>
</feature>
<dbReference type="FunFam" id="3.30.70.330:FF:000100">
    <property type="entry name" value="Putative ribonucleoprotein PTB-binding 1"/>
    <property type="match status" value="1"/>
</dbReference>
<dbReference type="EMBL" id="JBBHLL010002778">
    <property type="protein sequence ID" value="KAK7795276.1"/>
    <property type="molecule type" value="Genomic_DNA"/>
</dbReference>
<reference evidence="5 6" key="1">
    <citation type="journal article" date="2023" name="bioRxiv">
        <title>Conserved and derived expression patterns and positive selection on dental genes reveal complex evolutionary context of ever-growing rodent molars.</title>
        <authorList>
            <person name="Calamari Z.T."/>
            <person name="Song A."/>
            <person name="Cohen E."/>
            <person name="Akter M."/>
            <person name="Roy R.D."/>
            <person name="Hallikas O."/>
            <person name="Christensen M.M."/>
            <person name="Li P."/>
            <person name="Marangoni P."/>
            <person name="Jernvall J."/>
            <person name="Klein O.D."/>
        </authorList>
    </citation>
    <scope>NUCLEOTIDE SEQUENCE [LARGE SCALE GENOMIC DNA]</scope>
    <source>
        <strain evidence="5">V071</strain>
    </source>
</reference>
<dbReference type="Gene3D" id="3.30.70.330">
    <property type="match status" value="3"/>
</dbReference>
<evidence type="ECO:0000313" key="5">
    <source>
        <dbReference type="EMBL" id="KAK7795276.1"/>
    </source>
</evidence>
<dbReference type="AlphaFoldDB" id="A0AAW0H1K6"/>
<feature type="region of interest" description="Disordered" evidence="3">
    <location>
        <begin position="260"/>
        <end position="286"/>
    </location>
</feature>
<dbReference type="PANTHER" id="PTHR48025:SF1">
    <property type="entry name" value="RRM DOMAIN-CONTAINING PROTEIN"/>
    <property type="match status" value="1"/>
</dbReference>